<accession>A0A2S9R6B1</accession>
<dbReference type="KEGG" id="hiw:NTHI477_00341"/>
<reference evidence="1" key="1">
    <citation type="submission" date="2017-02" db="EMBL/GenBank/DDBJ databases">
        <title>Haemophilus influenzae in COPD genome sequencing project.</title>
        <authorList>
            <person name="Murphy T.F."/>
            <person name="Kong Y."/>
            <person name="Nadendla S."/>
            <person name="Tettelin H."/>
            <person name="Pettigrew M."/>
        </authorList>
    </citation>
    <scope>NUCLEOTIDE SEQUENCE [LARGE SCALE GENOMIC DNA]</scope>
    <source>
        <strain evidence="1">84P15H4</strain>
    </source>
</reference>
<dbReference type="AlphaFoldDB" id="A0A2S9R6B1"/>
<dbReference type="KEGG" id="hix:NTHI723_00258"/>
<name>A0A2S9R6B1_HAEIF</name>
<proteinExistence type="predicted"/>
<protein>
    <submittedName>
        <fullName evidence="1">Uncharacterized protein</fullName>
    </submittedName>
</protein>
<dbReference type="EMBL" id="MZHU01000058">
    <property type="protein sequence ID" value="PRK64359.1"/>
    <property type="molecule type" value="Genomic_DNA"/>
</dbReference>
<evidence type="ECO:0000313" key="1">
    <source>
        <dbReference type="EMBL" id="PRK64359.1"/>
    </source>
</evidence>
<sequence>MKTLYFCSLDGNPRKVFQSEELAKQWKEQG</sequence>
<gene>
    <name evidence="1" type="ORF">BV163_01429</name>
</gene>
<comment type="caution">
    <text evidence="1">The sequence shown here is derived from an EMBL/GenBank/DDBJ whole genome shotgun (WGS) entry which is preliminary data.</text>
</comment>
<organism evidence="1">
    <name type="scientific">Haemophilus influenzae</name>
    <dbReference type="NCBI Taxonomy" id="727"/>
    <lineage>
        <taxon>Bacteria</taxon>
        <taxon>Pseudomonadati</taxon>
        <taxon>Pseudomonadota</taxon>
        <taxon>Gammaproteobacteria</taxon>
        <taxon>Pasteurellales</taxon>
        <taxon>Pasteurellaceae</taxon>
        <taxon>Haemophilus</taxon>
    </lineage>
</organism>